<sequence>MGNNNLYKVENTLRSIAKRYKNIKYSLGLAILFLMMGVGAFSEEIANPQVNVAPTREEIATSKENLKNSVGSLQSKIDAARAENEKGLAGLRLELIQLMEQGNQVVKSPWMSWQFGANYMYNKWNGTYKGRGDKAEKYIFNGIYTRGNWKVRNAMNVAASNGPTGAPITPGNENTSSWKNLNSGSSGGVTIEKDSSISSGTNGNRSWGLVNLRNLQEPTNEVELLAHISPKEVTKNKVDLNVVVSAPTTISAPVVNPQVNTPVPPPTVELPEKPNLDIPGEPTLTVNPTINLLTINKVGAITVSPAAVNPVDFMLSPKGLSGDSTRNFQPGPNNTYNLNGHNINVNTPNNYISTWSRVKGLDGVNTNVEVTAEDTRAFMIDEGIDSNDSEIKPFRYTGTITLKKSKNVGMDVQGSHTDYTDGTNPGMNDISKVANIKVTNEGNIIGIGAPNVKNQVAFGFNNFDASSNNTRTEMINGGNGKITLGAPESAGIQLRPEDPWAKYNSPRKGLNMMTGENGGTVTLNGYGSFGILTVKNRDLDKYKLDPNSKDLAKDRDYSDPTANYKVIVAKGGQIASRAQEEYMSKIENTSSGKINVQSDDSVGVGILNTIQSVKINGEVNIGTEDPSSLPYSNKSGGTSGKVEGSTGVYTQVATRPIKGREYARGPHGEQLFNGGKPVVNQSYYDDHGLENTTSTSTSYTYTDSDGKSKTVTNYTGVTIGTETVEVGGTVTLGDYAENSYGLRNNTSQVEFTDTSKNYKTSGSITLTGSGKVYVKGKKNFGAVAEGDNYYREIKKAADQYPERVPDVGRIDIAGLIEVTGQQSIGYVLKSGQGTNSGTIKVTGHSGNNAGASYEGSLGFYGVKGTFTNTGTIEASGKIAHAVVAKTSNMTFNHYGTIKVSSPNTDKGNIAVYSDGFSKVNFYNNSKVYVGDYSVGIHSADKAKFNNTFKNLGTLNIKIGKESTFAYLDGDATTTLKEFFGNSKVNLEEEMGQSSSVVYASNEAKANLDTDYTITKGSNASTIALLASNKATVSVESGKTLTTNTNVALAAVDGTSTAGSGSTAQNNGTILSTRTNSGGIGIYSKDNGSKGINAGTITMQGKNAVGMYGKNVTTLENQANKVIETQKEESVGMYGEVDGAGTNKFTVKNAGTINIGEKKSAGIYVKNASTGSNLEDNLKVENNGEINLNSGEELIGIYAPKSTVSKVGKISLADSVTKSVATYISGGAKIADTSTAEINLGTSGKNIAYYVKNKDTSLGTAAHLGKITGYGVGVYLEGKNSTDIAKLDSTSPALNFKQGGATGNGIIGLYLKGSTDISGYNKDITVGDTVSGKYAMGIYAEGQGTSANKYKINTNITSGKKSVGIFADKDSSNNKSYIEYKGIMNLGEGATGFYVDGEMQLDKNTAGAATINLAGGVVAYVTENSKFYGGKAVVNLTKSGIGVYGKKGSTVNVGNWTFNNNGNEAEEIRLEEGQAPINPTSGNKNLKPKMVLSHVINGETYLESGKTVTSVDDGTIKAEQNIGLMAQGIKNKIVTGITWKEADYEIENYGTIDFSAAKRSTAIYSESARAKNDGTIKVGENSTGIYGIYKDDTRKFDGSGPGAKNKLEITTTTNSKINLGNNSTGMYLVNAQKLDNLGGEIKSTTGATKNVGIYALNGATSDVVYNKNENYNILTMNNKANITLGDGSVGIFSRGKGIAPAERNTVTNTGDITVGKNLTDAPAVAMYAENTKLDTNSNVTVGENGIAFYGKHSEITAKGTANFQNKGVLAYLENSKFTSYLGNLNATQNTMMYLKNSIANLAGNGTKVDMTVADNFTGAYIEGNSTLTGVKTVELGKNSSGLFLKNANFTSDIEKITSTKEGAKGLLAIESNLTNNSKINLSGDGSIGIYSNATGKTVTNNGELTLSGKKTLGVFLKGSQTFVNTANINVADTTSTRDDEKTIGIYTSEGTSNIKHNSGIIEVGHKSIGIYSTTNSAVEMNGGKIHVKDQGIGIYKKDGTLVVKGELDIDAHTTTDKNSEPAGVYAEDGANITDSASKITVGAKSYGFILNNEDTVKENVYNSTNTGTVSLGNDSVFLYSSGKAKINNGRNISSNADRLIAFYIKGTNKGKGDFTNNATIDFSNTKGSIGIYAPNGKATNKGRVLVGRTDDIDPATGKVYTDVSKIVYGIGMAADNGGHIINDGEIRVYGNKSIGMYGKGVGTIVENTANGKIYLDGSRATATDKIQSMTGVYVDDGATFINRGNIRTTEAYAGKNGKVNDNVSGLVGVAVMNGSTLENYGNIEIDADNSYGVIIRGKKDANGNVERYAVIKNYGNIRVRGRGTYGISWKDVKEADIKALEDQINSKLTSDPNGQELRGAGGTDKDYEGVKITVKDGKPTFSRGGKPVPDSEVEKIEKIIGGAKSNLGISDVGFYIDTLGRTKPIDIDGAIAPINSQLIVGTEYSELTNKKEWFVKEDVLKPFLQQIQGRNFKLTSLAGSLTWLATPVLDNNGQIQGIAMTKLPYTSFVKKTDNAWNFADGLEQRYGMNALDSREKKLFNLLNGIGKNEQAILVQAFDEMMGHQYANTQQRINATGNILDKEFSYLKDEWHNPTKDSNKIKTFGTKGEYKTDTAGVIDYKYNAYGVAYVHENEDIKLGKGRGWYTGIVHNTFKFKDIGNSKEQMLQAKVGLFKSVPFDDNNSLNWTISGDIFVGHNKMHRKFLVVNEIFNAKSKYYTYGIGIKNELSKEFRLSEDFSIRAYGALKLEYGRVSKIKEKTGEVKLEVKQNDYISMKPEIGTELAYRHYFGTKTLRTSIGIAYENELGKLANGKNKARVADTTANYFNIRGEKEDRKGNVKVDLNVGLDNTRVGVTANVGYDTKGENLRGGLGLRVIF</sequence>
<evidence type="ECO:0000256" key="1">
    <source>
        <dbReference type="SAM" id="MobiDB-lite"/>
    </source>
</evidence>
<dbReference type="Pfam" id="PF03797">
    <property type="entry name" value="Autotransporter"/>
    <property type="match status" value="1"/>
</dbReference>
<keyword evidence="2" id="KW-0812">Transmembrane</keyword>
<dbReference type="InterPro" id="IPR053787">
    <property type="entry name" value="Autotransptr-assoc_N"/>
</dbReference>
<dbReference type="SUPFAM" id="SSF51126">
    <property type="entry name" value="Pectin lyase-like"/>
    <property type="match status" value="1"/>
</dbReference>
<organism evidence="4">
    <name type="scientific">Fusobacterium nucleatum</name>
    <dbReference type="NCBI Taxonomy" id="851"/>
    <lineage>
        <taxon>Bacteria</taxon>
        <taxon>Fusobacteriati</taxon>
        <taxon>Fusobacteriota</taxon>
        <taxon>Fusobacteriia</taxon>
        <taxon>Fusobacteriales</taxon>
        <taxon>Fusobacteriaceae</taxon>
        <taxon>Fusobacterium</taxon>
    </lineage>
</organism>
<feature type="region of interest" description="Disordered" evidence="1">
    <location>
        <begin position="624"/>
        <end position="644"/>
    </location>
</feature>
<comment type="caution">
    <text evidence="4">The sequence shown here is derived from an EMBL/GenBank/DDBJ whole genome shotgun (WGS) entry which is preliminary data.</text>
</comment>
<evidence type="ECO:0000313" key="4">
    <source>
        <dbReference type="EMBL" id="PZA03545.1"/>
    </source>
</evidence>
<dbReference type="EMBL" id="QKOC01000021">
    <property type="protein sequence ID" value="PZA03545.1"/>
    <property type="molecule type" value="Genomic_DNA"/>
</dbReference>
<dbReference type="InterPro" id="IPR005546">
    <property type="entry name" value="Autotransporte_beta"/>
</dbReference>
<accession>A0A323TSI3</accession>
<dbReference type="PROSITE" id="PS51208">
    <property type="entry name" value="AUTOTRANSPORTER"/>
    <property type="match status" value="1"/>
</dbReference>
<feature type="domain" description="Autotransporter" evidence="3">
    <location>
        <begin position="2590"/>
        <end position="2874"/>
    </location>
</feature>
<dbReference type="NCBIfam" id="NF033175">
    <property type="entry name" value="fuso_auto_Nterm"/>
    <property type="match status" value="1"/>
</dbReference>
<dbReference type="InterPro" id="IPR036709">
    <property type="entry name" value="Autotransporte_beta_dom_sf"/>
</dbReference>
<dbReference type="InterPro" id="IPR011050">
    <property type="entry name" value="Pectin_lyase_fold/virulence"/>
</dbReference>
<feature type="compositionally biased region" description="Polar residues" evidence="1">
    <location>
        <begin position="625"/>
        <end position="636"/>
    </location>
</feature>
<reference evidence="4" key="1">
    <citation type="submission" date="2018-06" db="EMBL/GenBank/DDBJ databases">
        <title>Sequence of the Fusobacterium nucleatum str. 12230 genome.</title>
        <authorList>
            <person name="Navarre W."/>
        </authorList>
    </citation>
    <scope>NUCLEOTIDE SEQUENCE [LARGE SCALE GENOMIC DNA]</scope>
    <source>
        <strain evidence="4">12230</strain>
    </source>
</reference>
<evidence type="ECO:0000256" key="2">
    <source>
        <dbReference type="SAM" id="Phobius"/>
    </source>
</evidence>
<gene>
    <name evidence="4" type="ORF">DNF10_11120</name>
</gene>
<keyword evidence="2" id="KW-0472">Membrane</keyword>
<name>A0A323TSI3_FUSNU</name>
<dbReference type="SUPFAM" id="SSF103515">
    <property type="entry name" value="Autotransporter"/>
    <property type="match status" value="1"/>
</dbReference>
<protein>
    <submittedName>
        <fullName evidence="4">Autotransporter domain-containing protein</fullName>
    </submittedName>
</protein>
<keyword evidence="2" id="KW-1133">Transmembrane helix</keyword>
<proteinExistence type="predicted"/>
<feature type="transmembrane region" description="Helical" evidence="2">
    <location>
        <begin position="23"/>
        <end position="41"/>
    </location>
</feature>
<evidence type="ECO:0000259" key="3">
    <source>
        <dbReference type="PROSITE" id="PS51208"/>
    </source>
</evidence>